<proteinExistence type="predicted"/>
<accession>A0A0W0ZEG9</accession>
<comment type="caution">
    <text evidence="1">The sequence shown here is derived from an EMBL/GenBank/DDBJ whole genome shotgun (WGS) entry which is preliminary data.</text>
</comment>
<protein>
    <submittedName>
        <fullName evidence="1">Substrate of the Dot/Icm secretion system</fullName>
    </submittedName>
</protein>
<dbReference type="Proteomes" id="UP000054926">
    <property type="component" value="Unassembled WGS sequence"/>
</dbReference>
<evidence type="ECO:0000313" key="2">
    <source>
        <dbReference type="Proteomes" id="UP000054926"/>
    </source>
</evidence>
<gene>
    <name evidence="1" type="ORF">Lste_3655</name>
</gene>
<sequence>MTFIPPTFAKLRVNTLNLEPKYSTLLGRYTITDSQASSGSSLEVLIARTNDVIRCKSGRGTQIDVFNKLVNYLRDIPKENKEKIKEGALYLLGALIHRYFRLIKEYENPDGYISWSLFGCDITTVKLFLAIRTALQFKAMEGVKKRYKSEDLKILDAVTAVKALEAFRNNMFEKDKEDVPLYKSYPHFAEDSNFEQYLLDIIEEQTDRGEVLLERFKAVDFLQSLAERIDEEQKQIEKEIEKWCKGVAKDYKDFNAFRTLGGKAINESIVKHVESEKARNIIFRVFYTGLVQENLESMNHGMFQTKMKECYDFTCSFILFGGYALVLQHQPKMFDKHFSFIIQQALGLERSLEQLTNEDMYDGARFLKQFLEAEPSVVLDCSFFYGRDIRNAMGRDKVNALGREKMNTALAKMESELHSAVLASQKQDEEKEKVVALAH</sequence>
<dbReference type="EMBL" id="LNYY01000021">
    <property type="protein sequence ID" value="KTD67449.1"/>
    <property type="molecule type" value="Genomic_DNA"/>
</dbReference>
<dbReference type="OrthoDB" id="5647612at2"/>
<reference evidence="1 2" key="1">
    <citation type="submission" date="2015-11" db="EMBL/GenBank/DDBJ databases">
        <title>Genomic analysis of 38 Legionella species identifies large and diverse effector repertoires.</title>
        <authorList>
            <person name="Burstein D."/>
            <person name="Amaro F."/>
            <person name="Zusman T."/>
            <person name="Lifshitz Z."/>
            <person name="Cohen O."/>
            <person name="Gilbert J.A."/>
            <person name="Pupko T."/>
            <person name="Shuman H.A."/>
            <person name="Segal G."/>
        </authorList>
    </citation>
    <scope>NUCLEOTIDE SEQUENCE [LARGE SCALE GENOMIC DNA]</scope>
    <source>
        <strain evidence="1 2">IMVS3376</strain>
    </source>
</reference>
<dbReference type="RefSeq" id="WP_058512434.1">
    <property type="nucleotide sequence ID" value="NZ_DAIOMV010000001.1"/>
</dbReference>
<organism evidence="1 2">
    <name type="scientific">Legionella steelei</name>
    <dbReference type="NCBI Taxonomy" id="947033"/>
    <lineage>
        <taxon>Bacteria</taxon>
        <taxon>Pseudomonadati</taxon>
        <taxon>Pseudomonadota</taxon>
        <taxon>Gammaproteobacteria</taxon>
        <taxon>Legionellales</taxon>
        <taxon>Legionellaceae</taxon>
        <taxon>Legionella</taxon>
    </lineage>
</organism>
<dbReference type="STRING" id="947033.Lste_3655"/>
<dbReference type="AlphaFoldDB" id="A0A0W0ZEG9"/>
<dbReference type="PATRIC" id="fig|947033.5.peg.3884"/>
<keyword evidence="2" id="KW-1185">Reference proteome</keyword>
<evidence type="ECO:0000313" key="1">
    <source>
        <dbReference type="EMBL" id="KTD67449.1"/>
    </source>
</evidence>
<name>A0A0W0ZEG9_9GAMM</name>